<feature type="transmembrane region" description="Helical" evidence="1">
    <location>
        <begin position="247"/>
        <end position="272"/>
    </location>
</feature>
<dbReference type="RefSeq" id="WP_100388317.1">
    <property type="nucleotide sequence ID" value="NZ_BMZU01000001.1"/>
</dbReference>
<protein>
    <submittedName>
        <fullName evidence="3">Nuclease-like protein</fullName>
    </submittedName>
</protein>
<dbReference type="AlphaFoldDB" id="A0A2M9D7F5"/>
<organism evidence="3 4">
    <name type="scientific">Salinibacterium amurskyense</name>
    <dbReference type="NCBI Taxonomy" id="205941"/>
    <lineage>
        <taxon>Bacteria</taxon>
        <taxon>Bacillati</taxon>
        <taxon>Actinomycetota</taxon>
        <taxon>Actinomycetes</taxon>
        <taxon>Micrococcales</taxon>
        <taxon>Microbacteriaceae</taxon>
        <taxon>Salinibacterium</taxon>
    </lineage>
</organism>
<evidence type="ECO:0000313" key="3">
    <source>
        <dbReference type="EMBL" id="PJJ81654.1"/>
    </source>
</evidence>
<feature type="domain" description="NERD" evidence="2">
    <location>
        <begin position="64"/>
        <end position="175"/>
    </location>
</feature>
<dbReference type="Proteomes" id="UP000231742">
    <property type="component" value="Unassembled WGS sequence"/>
</dbReference>
<reference evidence="3 4" key="1">
    <citation type="submission" date="2017-11" db="EMBL/GenBank/DDBJ databases">
        <title>Genomic Encyclopedia of Archaeal and Bacterial Type Strains, Phase II (KMG-II): From Individual Species to Whole Genera.</title>
        <authorList>
            <person name="Goeker M."/>
        </authorList>
    </citation>
    <scope>NUCLEOTIDE SEQUENCE [LARGE SCALE GENOMIC DNA]</scope>
    <source>
        <strain evidence="3 4">DSM 16400</strain>
    </source>
</reference>
<accession>A0A2M9D7F5</accession>
<dbReference type="PROSITE" id="PS50965">
    <property type="entry name" value="NERD"/>
    <property type="match status" value="1"/>
</dbReference>
<keyword evidence="4" id="KW-1185">Reference proteome</keyword>
<name>A0A2M9D7F5_9MICO</name>
<evidence type="ECO:0000313" key="4">
    <source>
        <dbReference type="Proteomes" id="UP000231742"/>
    </source>
</evidence>
<dbReference type="OrthoDB" id="5793358at2"/>
<gene>
    <name evidence="3" type="ORF">CLV85_0831</name>
</gene>
<evidence type="ECO:0000256" key="1">
    <source>
        <dbReference type="SAM" id="Phobius"/>
    </source>
</evidence>
<comment type="caution">
    <text evidence="3">The sequence shown here is derived from an EMBL/GenBank/DDBJ whole genome shotgun (WGS) entry which is preliminary data.</text>
</comment>
<keyword evidence="1" id="KW-0812">Transmembrane</keyword>
<proteinExistence type="predicted"/>
<keyword evidence="1" id="KW-0472">Membrane</keyword>
<sequence>MTNEVHAVQPESPTRIASDLIERPAAYSVIEELFRVQETMEPQNVLHQLFGFRPVHPHAQSWFSGAIGERKVGDLLLQLGPEWAVLHAVPVGKGDSDIDHVVIGPAGVFTINTKRHPGKKIWVGERMLMVAGQKTDHLRNSRHEAKRAAKLLTKATGFPVDVHPVLAIVEPASFTFRQRPQDVSVMDARRLPRWLKRRRAVLAPDELAAIIDAATEVRTWHPTADLSIDPSHLSRFRELERKDGRAYLVRLAWALAFAVAAGLGSISVLMSFTAGL</sequence>
<dbReference type="EMBL" id="PGFH01000001">
    <property type="protein sequence ID" value="PJJ81654.1"/>
    <property type="molecule type" value="Genomic_DNA"/>
</dbReference>
<keyword evidence="1" id="KW-1133">Transmembrane helix</keyword>
<evidence type="ECO:0000259" key="2">
    <source>
        <dbReference type="PROSITE" id="PS50965"/>
    </source>
</evidence>
<dbReference type="Pfam" id="PF08378">
    <property type="entry name" value="NERD"/>
    <property type="match status" value="1"/>
</dbReference>
<dbReference type="InterPro" id="IPR011528">
    <property type="entry name" value="NERD"/>
</dbReference>